<sequence>MAEKTNVQIARSWAAVTFKKWRAEIKRLKIGKTGNLTSSFQAFVTAESGGDITKIRILYAYYGKFVDMGVGRGRKLGSSDTAMVNKLLGGKPRKKKQWYSKVIAKEAYILAQILQANAGNKSISVLNTITSTVRLEM</sequence>
<evidence type="ECO:0000313" key="2">
    <source>
        <dbReference type="Proteomes" id="UP001241110"/>
    </source>
</evidence>
<dbReference type="Proteomes" id="UP001241110">
    <property type="component" value="Unassembled WGS sequence"/>
</dbReference>
<evidence type="ECO:0000313" key="1">
    <source>
        <dbReference type="EMBL" id="MDJ1480296.1"/>
    </source>
</evidence>
<name>A0AAE3QNQ0_9BACT</name>
<organism evidence="1 2">
    <name type="scientific">Xanthocytophaga flava</name>
    <dbReference type="NCBI Taxonomy" id="3048013"/>
    <lineage>
        <taxon>Bacteria</taxon>
        <taxon>Pseudomonadati</taxon>
        <taxon>Bacteroidota</taxon>
        <taxon>Cytophagia</taxon>
        <taxon>Cytophagales</taxon>
        <taxon>Rhodocytophagaceae</taxon>
        <taxon>Xanthocytophaga</taxon>
    </lineage>
</organism>
<dbReference type="EMBL" id="JASJOS010000003">
    <property type="protein sequence ID" value="MDJ1480296.1"/>
    <property type="molecule type" value="Genomic_DNA"/>
</dbReference>
<comment type="caution">
    <text evidence="1">The sequence shown here is derived from an EMBL/GenBank/DDBJ whole genome shotgun (WGS) entry which is preliminary data.</text>
</comment>
<dbReference type="RefSeq" id="WP_313976868.1">
    <property type="nucleotide sequence ID" value="NZ_JASJOS010000003.1"/>
</dbReference>
<reference evidence="1" key="1">
    <citation type="submission" date="2023-05" db="EMBL/GenBank/DDBJ databases">
        <authorList>
            <person name="Zhang X."/>
        </authorList>
    </citation>
    <scope>NUCLEOTIDE SEQUENCE</scope>
    <source>
        <strain evidence="1">YF14B1</strain>
    </source>
</reference>
<protein>
    <submittedName>
        <fullName evidence="1">Uncharacterized protein</fullName>
    </submittedName>
</protein>
<dbReference type="AlphaFoldDB" id="A0AAE3QNQ0"/>
<gene>
    <name evidence="1" type="ORF">QNI16_07355</name>
</gene>
<proteinExistence type="predicted"/>
<accession>A0AAE3QNQ0</accession>